<dbReference type="GO" id="GO:0016679">
    <property type="term" value="F:oxidoreductase activity, acting on diphenols and related substances as donors"/>
    <property type="evidence" value="ECO:0007669"/>
    <property type="project" value="TreeGrafter"/>
</dbReference>
<keyword evidence="10" id="KW-1185">Reference proteome</keyword>
<dbReference type="GO" id="GO:0005886">
    <property type="term" value="C:plasma membrane"/>
    <property type="evidence" value="ECO:0007669"/>
    <property type="project" value="UniProtKB-SubCell"/>
</dbReference>
<keyword evidence="7" id="KW-0479">Metal-binding</keyword>
<dbReference type="Proteomes" id="UP000518300">
    <property type="component" value="Unassembled WGS sequence"/>
</dbReference>
<dbReference type="InterPro" id="IPR022837">
    <property type="entry name" value="MsrQ-like"/>
</dbReference>
<comment type="cofactor">
    <cofactor evidence="7">
        <name>FMN</name>
        <dbReference type="ChEBI" id="CHEBI:58210"/>
    </cofactor>
    <text evidence="7">Binds 1 FMN per subunit.</text>
</comment>
<keyword evidence="7" id="KW-1003">Cell membrane</keyword>
<evidence type="ECO:0000256" key="5">
    <source>
        <dbReference type="ARBA" id="ARBA00023004"/>
    </source>
</evidence>
<comment type="similarity">
    <text evidence="7">Belongs to the MsrQ family.</text>
</comment>
<accession>A0A848L9W4</accession>
<dbReference type="InterPro" id="IPR013130">
    <property type="entry name" value="Fe3_Rdtase_TM_dom"/>
</dbReference>
<name>A0A848L9W4_9BACT</name>
<dbReference type="GO" id="GO:0020037">
    <property type="term" value="F:heme binding"/>
    <property type="evidence" value="ECO:0007669"/>
    <property type="project" value="UniProtKB-UniRule"/>
</dbReference>
<evidence type="ECO:0000256" key="2">
    <source>
        <dbReference type="ARBA" id="ARBA00022448"/>
    </source>
</evidence>
<organism evidence="9 10">
    <name type="scientific">Pyxidicoccus fallax</name>
    <dbReference type="NCBI Taxonomy" id="394095"/>
    <lineage>
        <taxon>Bacteria</taxon>
        <taxon>Pseudomonadati</taxon>
        <taxon>Myxococcota</taxon>
        <taxon>Myxococcia</taxon>
        <taxon>Myxococcales</taxon>
        <taxon>Cystobacterineae</taxon>
        <taxon>Myxococcaceae</taxon>
        <taxon>Pyxidicoccus</taxon>
    </lineage>
</organism>
<sequence>MASRPYPWLNPALTVGGLAPLLMLAVQGPRGDLGPNAIEAALNQTGLFALVLLLASLACTPLRLVFKWTWPARVRRTLGLLAFTYALSHFLVYAVLDQGLALGAILEDIGKRPFITVGFTALVLLVPLAVTSTNRWVRRLGFPRWQRLHRMAYVAAVLGVVHFLWRVKADLTEPLIYAAVLALLFAIRAGEAIRKRRARAAVAARNAA</sequence>
<keyword evidence="7" id="KW-0288">FMN</keyword>
<dbReference type="AlphaFoldDB" id="A0A848L9W4"/>
<reference evidence="9 10" key="1">
    <citation type="submission" date="2020-04" db="EMBL/GenBank/DDBJ databases">
        <title>Draft genome of Pyxidicoccus fallax type strain.</title>
        <authorList>
            <person name="Whitworth D.E."/>
        </authorList>
    </citation>
    <scope>NUCLEOTIDE SEQUENCE [LARGE SCALE GENOMIC DNA]</scope>
    <source>
        <strain evidence="9 10">DSM 14698</strain>
    </source>
</reference>
<feature type="transmembrane region" description="Helical" evidence="7">
    <location>
        <begin position="171"/>
        <end position="189"/>
    </location>
</feature>
<dbReference type="Pfam" id="PF01794">
    <property type="entry name" value="Ferric_reduct"/>
    <property type="match status" value="1"/>
</dbReference>
<dbReference type="PANTHER" id="PTHR36964">
    <property type="entry name" value="PROTEIN-METHIONINE-SULFOXIDE REDUCTASE HEME-BINDING SUBUNIT MSRQ"/>
    <property type="match status" value="1"/>
</dbReference>
<comment type="cofactor">
    <cofactor evidence="7">
        <name>heme b</name>
        <dbReference type="ChEBI" id="CHEBI:60344"/>
    </cofactor>
    <text evidence="7">Binds 1 heme b (iron(II)-protoporphyrin IX) group per subunit.</text>
</comment>
<dbReference type="GO" id="GO:0046872">
    <property type="term" value="F:metal ion binding"/>
    <property type="evidence" value="ECO:0007669"/>
    <property type="project" value="UniProtKB-KW"/>
</dbReference>
<keyword evidence="7" id="KW-0249">Electron transport</keyword>
<evidence type="ECO:0000256" key="1">
    <source>
        <dbReference type="ARBA" id="ARBA00004141"/>
    </source>
</evidence>
<proteinExistence type="inferred from homology"/>
<feature type="transmembrane region" description="Helical" evidence="7">
    <location>
        <begin position="148"/>
        <end position="165"/>
    </location>
</feature>
<dbReference type="GO" id="GO:0009055">
    <property type="term" value="F:electron transfer activity"/>
    <property type="evidence" value="ECO:0007669"/>
    <property type="project" value="UniProtKB-UniRule"/>
</dbReference>
<keyword evidence="6 7" id="KW-0472">Membrane</keyword>
<comment type="subcellular location">
    <subcellularLocation>
        <location evidence="7">Cell membrane</location>
        <topology evidence="7">Multi-pass membrane protein</topology>
    </subcellularLocation>
    <subcellularLocation>
        <location evidence="1">Membrane</location>
        <topology evidence="1">Multi-pass membrane protein</topology>
    </subcellularLocation>
</comment>
<keyword evidence="5 7" id="KW-0408">Iron</keyword>
<keyword evidence="2 7" id="KW-0813">Transport</keyword>
<dbReference type="GO" id="GO:0010181">
    <property type="term" value="F:FMN binding"/>
    <property type="evidence" value="ECO:0007669"/>
    <property type="project" value="UniProtKB-UniRule"/>
</dbReference>
<comment type="subunit">
    <text evidence="7">Heterodimer of a catalytic subunit (MsrP) and a heme-binding subunit (MsrQ).</text>
</comment>
<evidence type="ECO:0000256" key="7">
    <source>
        <dbReference type="HAMAP-Rule" id="MF_01207"/>
    </source>
</evidence>
<keyword evidence="4 7" id="KW-1133">Transmembrane helix</keyword>
<feature type="transmembrane region" description="Helical" evidence="7">
    <location>
        <begin position="78"/>
        <end position="96"/>
    </location>
</feature>
<evidence type="ECO:0000256" key="3">
    <source>
        <dbReference type="ARBA" id="ARBA00022692"/>
    </source>
</evidence>
<keyword evidence="7" id="KW-0349">Heme</keyword>
<feature type="transmembrane region" description="Helical" evidence="7">
    <location>
        <begin position="7"/>
        <end position="26"/>
    </location>
</feature>
<comment type="function">
    <text evidence="7">Part of the MsrPQ system that repairs oxidized cell envelope proteins containing methionine sulfoxide residues (Met-O), using respiratory chain electrons. Thus protects these proteins from oxidative-stress damage caused by reactive species of oxygen and chlorine. MsrPQ is essential for the maintenance of envelope integrity under bleach stress, rescuing a wide series of structurally unrelated cell envelope proteins from methionine oxidation. MsrQ provides electrons for reduction to the reductase catalytic subunit MsrP, using the quinone pool of the respiratory chain.</text>
</comment>
<keyword evidence="7" id="KW-0285">Flavoprotein</keyword>
<protein>
    <recommendedName>
        <fullName evidence="7">Protein-methionine-sulfoxide reductase heme-binding subunit MsrQ</fullName>
    </recommendedName>
    <alternativeName>
        <fullName evidence="7">Flavocytochrome MsrQ</fullName>
    </alternativeName>
</protein>
<evidence type="ECO:0000313" key="9">
    <source>
        <dbReference type="EMBL" id="NMO15367.1"/>
    </source>
</evidence>
<dbReference type="PANTHER" id="PTHR36964:SF1">
    <property type="entry name" value="PROTEIN-METHIONINE-SULFOXIDE REDUCTASE HEME-BINDING SUBUNIT MSRQ"/>
    <property type="match status" value="1"/>
</dbReference>
<dbReference type="EMBL" id="JABBJJ010000037">
    <property type="protein sequence ID" value="NMO15367.1"/>
    <property type="molecule type" value="Genomic_DNA"/>
</dbReference>
<dbReference type="HAMAP" id="MF_01207">
    <property type="entry name" value="MsrQ"/>
    <property type="match status" value="1"/>
</dbReference>
<feature type="transmembrane region" description="Helical" evidence="7">
    <location>
        <begin position="116"/>
        <end position="136"/>
    </location>
</feature>
<evidence type="ECO:0000259" key="8">
    <source>
        <dbReference type="Pfam" id="PF01794"/>
    </source>
</evidence>
<dbReference type="GO" id="GO:0030091">
    <property type="term" value="P:protein repair"/>
    <property type="evidence" value="ECO:0007669"/>
    <property type="project" value="UniProtKB-UniRule"/>
</dbReference>
<gene>
    <name evidence="7" type="primary">msrQ</name>
    <name evidence="9" type="ORF">HG543_10945</name>
</gene>
<keyword evidence="3 7" id="KW-0812">Transmembrane</keyword>
<evidence type="ECO:0000256" key="4">
    <source>
        <dbReference type="ARBA" id="ARBA00022989"/>
    </source>
</evidence>
<comment type="caution">
    <text evidence="9">The sequence shown here is derived from an EMBL/GenBank/DDBJ whole genome shotgun (WGS) entry which is preliminary data.</text>
</comment>
<feature type="transmembrane region" description="Helical" evidence="7">
    <location>
        <begin position="46"/>
        <end position="66"/>
    </location>
</feature>
<evidence type="ECO:0000313" key="10">
    <source>
        <dbReference type="Proteomes" id="UP000518300"/>
    </source>
</evidence>
<feature type="domain" description="Ferric oxidoreductase" evidence="8">
    <location>
        <begin position="46"/>
        <end position="160"/>
    </location>
</feature>
<dbReference type="RefSeq" id="WP_169344660.1">
    <property type="nucleotide sequence ID" value="NZ_JABBJJ010000037.1"/>
</dbReference>
<evidence type="ECO:0000256" key="6">
    <source>
        <dbReference type="ARBA" id="ARBA00023136"/>
    </source>
</evidence>